<dbReference type="EMBL" id="MU865323">
    <property type="protein sequence ID" value="KAK4228073.1"/>
    <property type="molecule type" value="Genomic_DNA"/>
</dbReference>
<comment type="caution">
    <text evidence="2">The sequence shown here is derived from an EMBL/GenBank/DDBJ whole genome shotgun (WGS) entry which is preliminary data.</text>
</comment>
<reference evidence="2" key="2">
    <citation type="submission" date="2023-05" db="EMBL/GenBank/DDBJ databases">
        <authorList>
            <consortium name="Lawrence Berkeley National Laboratory"/>
            <person name="Steindorff A."/>
            <person name="Hensen N."/>
            <person name="Bonometti L."/>
            <person name="Westerberg I."/>
            <person name="Brannstrom I.O."/>
            <person name="Guillou S."/>
            <person name="Cros-Aarteil S."/>
            <person name="Calhoun S."/>
            <person name="Haridas S."/>
            <person name="Kuo A."/>
            <person name="Mondo S."/>
            <person name="Pangilinan J."/>
            <person name="Riley R."/>
            <person name="Labutti K."/>
            <person name="Andreopoulos B."/>
            <person name="Lipzen A."/>
            <person name="Chen C."/>
            <person name="Yanf M."/>
            <person name="Daum C."/>
            <person name="Ng V."/>
            <person name="Clum A."/>
            <person name="Ohm R."/>
            <person name="Martin F."/>
            <person name="Silar P."/>
            <person name="Natvig D."/>
            <person name="Lalanne C."/>
            <person name="Gautier V."/>
            <person name="Ament-Velasquez S.L."/>
            <person name="Kruys A."/>
            <person name="Hutchinson M.I."/>
            <person name="Powell A.J."/>
            <person name="Barry K."/>
            <person name="Miller A.N."/>
            <person name="Grigoriev I.V."/>
            <person name="Debuchy R."/>
            <person name="Gladieux P."/>
            <person name="Thoren M.H."/>
            <person name="Johannesson H."/>
        </authorList>
    </citation>
    <scope>NUCLEOTIDE SEQUENCE</scope>
    <source>
        <strain evidence="2">CBS 990.96</strain>
    </source>
</reference>
<reference evidence="2" key="1">
    <citation type="journal article" date="2023" name="Mol. Phylogenet. Evol.">
        <title>Genome-scale phylogeny and comparative genomics of the fungal order Sordariales.</title>
        <authorList>
            <person name="Hensen N."/>
            <person name="Bonometti L."/>
            <person name="Westerberg I."/>
            <person name="Brannstrom I.O."/>
            <person name="Guillou S."/>
            <person name="Cros-Aarteil S."/>
            <person name="Calhoun S."/>
            <person name="Haridas S."/>
            <person name="Kuo A."/>
            <person name="Mondo S."/>
            <person name="Pangilinan J."/>
            <person name="Riley R."/>
            <person name="LaButti K."/>
            <person name="Andreopoulos B."/>
            <person name="Lipzen A."/>
            <person name="Chen C."/>
            <person name="Yan M."/>
            <person name="Daum C."/>
            <person name="Ng V."/>
            <person name="Clum A."/>
            <person name="Steindorff A."/>
            <person name="Ohm R.A."/>
            <person name="Martin F."/>
            <person name="Silar P."/>
            <person name="Natvig D.O."/>
            <person name="Lalanne C."/>
            <person name="Gautier V."/>
            <person name="Ament-Velasquez S.L."/>
            <person name="Kruys A."/>
            <person name="Hutchinson M.I."/>
            <person name="Powell A.J."/>
            <person name="Barry K."/>
            <person name="Miller A.N."/>
            <person name="Grigoriev I.V."/>
            <person name="Debuchy R."/>
            <person name="Gladieux P."/>
            <person name="Hiltunen Thoren M."/>
            <person name="Johannesson H."/>
        </authorList>
    </citation>
    <scope>NUCLEOTIDE SEQUENCE</scope>
    <source>
        <strain evidence="2">CBS 990.96</strain>
    </source>
</reference>
<gene>
    <name evidence="2" type="ORF">QBC38DRAFT_476094</name>
</gene>
<evidence type="ECO:0000313" key="2">
    <source>
        <dbReference type="EMBL" id="KAK4228073.1"/>
    </source>
</evidence>
<accession>A0AAN7BR78</accession>
<sequence length="426" mass="46974">MMRLPPFLILALAALATTQQPPPAEFIPNPRVGPGGSNTRFKDSPHFRIYNPTSDAVAAQTISYLEAAHTCFVDDLKWRTPGLSYYLSDSNTTASSYHKINIYQVDSLPGAAANTPVDLVLGLSYLNVVKGYMNSPEVVVHEFGHALTYSARWWIDQYRTGAWWETVANFVADLYLTSPVCARARSKYNQPEGQTIIDLKKVIGDSFQVIVDGTVNTGNYYQAWPFLMYLFNNPDKIPGLGMNVLPDMWTKYKRGSDETPLHVLERIMQGKKVQEVVARYWARMAFVDIGHLKAREKFEREKGGINYANLDSLGGGRWRVKSGRRPRYLGGNIIPLRTTTGGNVGVSVTGNTGPITVIMAVKSGNGSVRYVDLKDGSGQVVVAAGEEAALVVVNTPNNLVMFDPFKLTGETNTGVDYYLQLTGATV</sequence>
<keyword evidence="3" id="KW-1185">Reference proteome</keyword>
<feature type="signal peptide" evidence="1">
    <location>
        <begin position="1"/>
        <end position="18"/>
    </location>
</feature>
<feature type="chain" id="PRO_5042861582" description="Dockerin type 1" evidence="1">
    <location>
        <begin position="19"/>
        <end position="426"/>
    </location>
</feature>
<evidence type="ECO:0000256" key="1">
    <source>
        <dbReference type="SAM" id="SignalP"/>
    </source>
</evidence>
<dbReference type="AlphaFoldDB" id="A0AAN7BR78"/>
<keyword evidence="1" id="KW-0732">Signal</keyword>
<evidence type="ECO:0000313" key="3">
    <source>
        <dbReference type="Proteomes" id="UP001301958"/>
    </source>
</evidence>
<dbReference type="Proteomes" id="UP001301958">
    <property type="component" value="Unassembled WGS sequence"/>
</dbReference>
<evidence type="ECO:0008006" key="4">
    <source>
        <dbReference type="Google" id="ProtNLM"/>
    </source>
</evidence>
<dbReference type="InterPro" id="IPR045690">
    <property type="entry name" value="DUF6055"/>
</dbReference>
<name>A0AAN7BR78_9PEZI</name>
<dbReference type="Pfam" id="PF19527">
    <property type="entry name" value="DUF6055"/>
    <property type="match status" value="1"/>
</dbReference>
<organism evidence="2 3">
    <name type="scientific">Podospora fimiseda</name>
    <dbReference type="NCBI Taxonomy" id="252190"/>
    <lineage>
        <taxon>Eukaryota</taxon>
        <taxon>Fungi</taxon>
        <taxon>Dikarya</taxon>
        <taxon>Ascomycota</taxon>
        <taxon>Pezizomycotina</taxon>
        <taxon>Sordariomycetes</taxon>
        <taxon>Sordariomycetidae</taxon>
        <taxon>Sordariales</taxon>
        <taxon>Podosporaceae</taxon>
        <taxon>Podospora</taxon>
    </lineage>
</organism>
<proteinExistence type="predicted"/>
<protein>
    <recommendedName>
        <fullName evidence="4">Dockerin type 1</fullName>
    </recommendedName>
</protein>